<evidence type="ECO:0000256" key="1">
    <source>
        <dbReference type="ARBA" id="ARBA00023015"/>
    </source>
</evidence>
<keyword evidence="7" id="KW-1185">Reference proteome</keyword>
<evidence type="ECO:0000313" key="6">
    <source>
        <dbReference type="EMBL" id="GEO87548.1"/>
    </source>
</evidence>
<organism evidence="6 7">
    <name type="scientific">Ciceribacter naphthalenivorans</name>
    <dbReference type="NCBI Taxonomy" id="1118451"/>
    <lineage>
        <taxon>Bacteria</taxon>
        <taxon>Pseudomonadati</taxon>
        <taxon>Pseudomonadota</taxon>
        <taxon>Alphaproteobacteria</taxon>
        <taxon>Hyphomicrobiales</taxon>
        <taxon>Rhizobiaceae</taxon>
        <taxon>Ciceribacter</taxon>
    </lineage>
</organism>
<evidence type="ECO:0000256" key="2">
    <source>
        <dbReference type="ARBA" id="ARBA00023125"/>
    </source>
</evidence>
<dbReference type="PROSITE" id="PS50977">
    <property type="entry name" value="HTH_TETR_2"/>
    <property type="match status" value="1"/>
</dbReference>
<dbReference type="PANTHER" id="PTHR30055">
    <property type="entry name" value="HTH-TYPE TRANSCRIPTIONAL REGULATOR RUTR"/>
    <property type="match status" value="1"/>
</dbReference>
<name>A0A512HQ12_9HYPH</name>
<dbReference type="PANTHER" id="PTHR30055:SF234">
    <property type="entry name" value="HTH-TYPE TRANSCRIPTIONAL REGULATOR BETI"/>
    <property type="match status" value="1"/>
</dbReference>
<dbReference type="InterPro" id="IPR009057">
    <property type="entry name" value="Homeodomain-like_sf"/>
</dbReference>
<dbReference type="Proteomes" id="UP000321717">
    <property type="component" value="Unassembled WGS sequence"/>
</dbReference>
<keyword evidence="2 4" id="KW-0238">DNA-binding</keyword>
<comment type="caution">
    <text evidence="6">The sequence shown here is derived from an EMBL/GenBank/DDBJ whole genome shotgun (WGS) entry which is preliminary data.</text>
</comment>
<sequence>MHHDTRTAIIEAAASLFSDLGYSAVSMRDVANKVGVTPANLYHHFKGKDELIREALAHVFTHKTASLEALLNVNQDADEKLEAFVHWLVHLLAEDKIFCRLLVRELTDGDAGRLEYLSKTVFERPFTLVRSLASTRVRDGEDDFLAAVSIIGVVLGQVQLGAIVRHLPGGCSDHLDPDVITRHVIAALRECFKTTSIKDA</sequence>
<dbReference type="GO" id="GO:0000976">
    <property type="term" value="F:transcription cis-regulatory region binding"/>
    <property type="evidence" value="ECO:0007669"/>
    <property type="project" value="TreeGrafter"/>
</dbReference>
<dbReference type="Gene3D" id="1.10.357.10">
    <property type="entry name" value="Tetracycline Repressor, domain 2"/>
    <property type="match status" value="1"/>
</dbReference>
<dbReference type="GO" id="GO:0003700">
    <property type="term" value="F:DNA-binding transcription factor activity"/>
    <property type="evidence" value="ECO:0007669"/>
    <property type="project" value="TreeGrafter"/>
</dbReference>
<proteinExistence type="predicted"/>
<dbReference type="InterPro" id="IPR001647">
    <property type="entry name" value="HTH_TetR"/>
</dbReference>
<keyword evidence="3" id="KW-0804">Transcription</keyword>
<reference evidence="6 7" key="1">
    <citation type="submission" date="2019-07" db="EMBL/GenBank/DDBJ databases">
        <title>Whole genome shotgun sequence of Rhizobium naphthalenivorans NBRC 107585.</title>
        <authorList>
            <person name="Hosoyama A."/>
            <person name="Uohara A."/>
            <person name="Ohji S."/>
            <person name="Ichikawa N."/>
        </authorList>
    </citation>
    <scope>NUCLEOTIDE SEQUENCE [LARGE SCALE GENOMIC DNA]</scope>
    <source>
        <strain evidence="6 7">NBRC 107585</strain>
    </source>
</reference>
<dbReference type="AlphaFoldDB" id="A0A512HQ12"/>
<dbReference type="PRINTS" id="PR00455">
    <property type="entry name" value="HTHTETR"/>
</dbReference>
<dbReference type="PROSITE" id="PS01081">
    <property type="entry name" value="HTH_TETR_1"/>
    <property type="match status" value="1"/>
</dbReference>
<dbReference type="SUPFAM" id="SSF46689">
    <property type="entry name" value="Homeodomain-like"/>
    <property type="match status" value="1"/>
</dbReference>
<gene>
    <name evidence="6" type="ORF">RNA01_44800</name>
</gene>
<dbReference type="Pfam" id="PF00440">
    <property type="entry name" value="TetR_N"/>
    <property type="match status" value="1"/>
</dbReference>
<accession>A0A512HQ12</accession>
<feature type="DNA-binding region" description="H-T-H motif" evidence="4">
    <location>
        <begin position="26"/>
        <end position="45"/>
    </location>
</feature>
<protein>
    <recommendedName>
        <fullName evidence="5">HTH tetR-type domain-containing protein</fullName>
    </recommendedName>
</protein>
<evidence type="ECO:0000256" key="4">
    <source>
        <dbReference type="PROSITE-ProRule" id="PRU00335"/>
    </source>
</evidence>
<keyword evidence="1" id="KW-0805">Transcription regulation</keyword>
<evidence type="ECO:0000259" key="5">
    <source>
        <dbReference type="PROSITE" id="PS50977"/>
    </source>
</evidence>
<dbReference type="RefSeq" id="WP_147182339.1">
    <property type="nucleotide sequence ID" value="NZ_BJZP01000052.1"/>
</dbReference>
<dbReference type="InterPro" id="IPR023772">
    <property type="entry name" value="DNA-bd_HTH_TetR-type_CS"/>
</dbReference>
<dbReference type="OrthoDB" id="2356263at2"/>
<feature type="domain" description="HTH tetR-type" evidence="5">
    <location>
        <begin position="3"/>
        <end position="63"/>
    </location>
</feature>
<evidence type="ECO:0000313" key="7">
    <source>
        <dbReference type="Proteomes" id="UP000321717"/>
    </source>
</evidence>
<dbReference type="EMBL" id="BJZP01000052">
    <property type="protein sequence ID" value="GEO87548.1"/>
    <property type="molecule type" value="Genomic_DNA"/>
</dbReference>
<dbReference type="InterPro" id="IPR050109">
    <property type="entry name" value="HTH-type_TetR-like_transc_reg"/>
</dbReference>
<evidence type="ECO:0000256" key="3">
    <source>
        <dbReference type="ARBA" id="ARBA00023163"/>
    </source>
</evidence>